<sequence>MTPAQNNFIALSSFFLFVRPRPAKRNRAPGTFFTGVDSDWIGPPSYTSWCIRGVDLFFLFYQYCGPIRDRNFRGSPVEDHRHSKPEKRSDVAMNTTEIDLDIVSDTFRAFVDQAAFDSLIESWNQKLNALEADASVFERHFSTAFFKQMDMAADTLDRLDAQAFEDPLERLVSEVSGPAVVIGPDLRVASVNAEGKDAFGASQGMFLSLDCMTPETRMDFDALLRTHSGRGNRAQAIVQILDPDTDEPAFRAEAFLFKTSNQDGCYIVIRSLELDWTSEVSASLSHAFGMTEAEIEVAHQFFECCDLAKVAQSRGVSVHTVRTQMKTILSKTGATSQAELTRLFSMVASRQMLQTRGLISEWQDPLGREKIIITGAGRRIAWTWMGAKDGTPAIFLRGMAMGYLLPENAERKLKRAGIKLLIPSRPGYGNSSLHGELPVLEDNRASLHAFLVEMGLKGCVGIGLSDGIIPLLAQQDKDPDTFSALVSVGFNGCLNRAAFRKLPVPQATLLRLARTAPRLLELIAKIGQRMIQRYGVDWYLDRAHASTPLDLQICRNPATATLVRDACSHLVVQGTRTFVRDMQMFHAPVDGAIDRLAIPILSMVPTEDGLFDLDEYRQLEARNSRVKVLPVPDSADLLIYQQTDFIMDRIIEIVSGHRQ</sequence>
<dbReference type="GO" id="GO:0016787">
    <property type="term" value="F:hydrolase activity"/>
    <property type="evidence" value="ECO:0007669"/>
    <property type="project" value="UniProtKB-KW"/>
</dbReference>
<accession>A0ABW2BBG4</accession>
<keyword evidence="2" id="KW-0378">Hydrolase</keyword>
<dbReference type="SMART" id="SM00421">
    <property type="entry name" value="HTH_LUXR"/>
    <property type="match status" value="1"/>
</dbReference>
<dbReference type="InterPro" id="IPR016032">
    <property type="entry name" value="Sig_transdc_resp-reg_C-effctor"/>
</dbReference>
<keyword evidence="3" id="KW-1185">Reference proteome</keyword>
<proteinExistence type="predicted"/>
<dbReference type="SUPFAM" id="SSF46894">
    <property type="entry name" value="C-terminal effector domain of the bipartite response regulators"/>
    <property type="match status" value="1"/>
</dbReference>
<dbReference type="Proteomes" id="UP001596353">
    <property type="component" value="Unassembled WGS sequence"/>
</dbReference>
<gene>
    <name evidence="2" type="ORF">ACFQFQ_29725</name>
</gene>
<dbReference type="InterPro" id="IPR029058">
    <property type="entry name" value="AB_hydrolase_fold"/>
</dbReference>
<name>A0ABW2BBG4_9RHOB</name>
<evidence type="ECO:0000313" key="3">
    <source>
        <dbReference type="Proteomes" id="UP001596353"/>
    </source>
</evidence>
<dbReference type="EMBL" id="JBHSWG010000006">
    <property type="protein sequence ID" value="MFC6762819.1"/>
    <property type="molecule type" value="Genomic_DNA"/>
</dbReference>
<evidence type="ECO:0000259" key="1">
    <source>
        <dbReference type="SMART" id="SM00421"/>
    </source>
</evidence>
<dbReference type="Gene3D" id="1.10.10.10">
    <property type="entry name" value="Winged helix-like DNA-binding domain superfamily/Winged helix DNA-binding domain"/>
    <property type="match status" value="1"/>
</dbReference>
<dbReference type="SUPFAM" id="SSF53474">
    <property type="entry name" value="alpha/beta-Hydrolases"/>
    <property type="match status" value="1"/>
</dbReference>
<dbReference type="InterPro" id="IPR000792">
    <property type="entry name" value="Tscrpt_reg_LuxR_C"/>
</dbReference>
<protein>
    <submittedName>
        <fullName evidence="2">Alpha/beta hydrolase</fullName>
    </submittedName>
</protein>
<organism evidence="2 3">
    <name type="scientific">Sulfitobacter porphyrae</name>
    <dbReference type="NCBI Taxonomy" id="1246864"/>
    <lineage>
        <taxon>Bacteria</taxon>
        <taxon>Pseudomonadati</taxon>
        <taxon>Pseudomonadota</taxon>
        <taxon>Alphaproteobacteria</taxon>
        <taxon>Rhodobacterales</taxon>
        <taxon>Roseobacteraceae</taxon>
        <taxon>Sulfitobacter</taxon>
    </lineage>
</organism>
<reference evidence="3" key="1">
    <citation type="journal article" date="2019" name="Int. J. Syst. Evol. Microbiol.">
        <title>The Global Catalogue of Microorganisms (GCM) 10K type strain sequencing project: providing services to taxonomists for standard genome sequencing and annotation.</title>
        <authorList>
            <consortium name="The Broad Institute Genomics Platform"/>
            <consortium name="The Broad Institute Genome Sequencing Center for Infectious Disease"/>
            <person name="Wu L."/>
            <person name="Ma J."/>
        </authorList>
    </citation>
    <scope>NUCLEOTIDE SEQUENCE [LARGE SCALE GENOMIC DNA]</scope>
    <source>
        <strain evidence="3">CCUG 66188</strain>
    </source>
</reference>
<dbReference type="InterPro" id="IPR036388">
    <property type="entry name" value="WH-like_DNA-bd_sf"/>
</dbReference>
<comment type="caution">
    <text evidence="2">The sequence shown here is derived from an EMBL/GenBank/DDBJ whole genome shotgun (WGS) entry which is preliminary data.</text>
</comment>
<feature type="domain" description="HTH luxR-type" evidence="1">
    <location>
        <begin position="287"/>
        <end position="344"/>
    </location>
</feature>
<dbReference type="Gene3D" id="3.40.50.1820">
    <property type="entry name" value="alpha/beta hydrolase"/>
    <property type="match status" value="1"/>
</dbReference>
<evidence type="ECO:0000313" key="2">
    <source>
        <dbReference type="EMBL" id="MFC6762819.1"/>
    </source>
</evidence>